<accession>A0A9W9KN97</accession>
<protein>
    <submittedName>
        <fullName evidence="2">Uncharacterized protein</fullName>
    </submittedName>
</protein>
<name>A0A9W9KN97_9EURO</name>
<evidence type="ECO:0000313" key="3">
    <source>
        <dbReference type="Proteomes" id="UP001149074"/>
    </source>
</evidence>
<comment type="caution">
    <text evidence="2">The sequence shown here is derived from an EMBL/GenBank/DDBJ whole genome shotgun (WGS) entry which is preliminary data.</text>
</comment>
<organism evidence="2 3">
    <name type="scientific">Penicillium argentinense</name>
    <dbReference type="NCBI Taxonomy" id="1131581"/>
    <lineage>
        <taxon>Eukaryota</taxon>
        <taxon>Fungi</taxon>
        <taxon>Dikarya</taxon>
        <taxon>Ascomycota</taxon>
        <taxon>Pezizomycotina</taxon>
        <taxon>Eurotiomycetes</taxon>
        <taxon>Eurotiomycetidae</taxon>
        <taxon>Eurotiales</taxon>
        <taxon>Aspergillaceae</taxon>
        <taxon>Penicillium</taxon>
    </lineage>
</organism>
<reference evidence="2" key="2">
    <citation type="journal article" date="2023" name="IMA Fungus">
        <title>Comparative genomic study of the Penicillium genus elucidates a diverse pangenome and 15 lateral gene transfer events.</title>
        <authorList>
            <person name="Petersen C."/>
            <person name="Sorensen T."/>
            <person name="Nielsen M.R."/>
            <person name="Sondergaard T.E."/>
            <person name="Sorensen J.L."/>
            <person name="Fitzpatrick D.A."/>
            <person name="Frisvad J.C."/>
            <person name="Nielsen K.L."/>
        </authorList>
    </citation>
    <scope>NUCLEOTIDE SEQUENCE</scope>
    <source>
        <strain evidence="2">IBT 30761</strain>
    </source>
</reference>
<gene>
    <name evidence="2" type="ORF">N7532_000425</name>
</gene>
<evidence type="ECO:0000313" key="2">
    <source>
        <dbReference type="EMBL" id="KAJ5112380.1"/>
    </source>
</evidence>
<sequence length="102" mass="11080">MQPSRCEKIPGGSTEVIEGCEGVLEKCRPAQPTETTGISPGFVGSYRTILPEPEQCDEPDLEMSAAKKRGTQTFSGGGAGPARSTFEYASVEQAKERDWKRR</sequence>
<feature type="region of interest" description="Disordered" evidence="1">
    <location>
        <begin position="67"/>
        <end position="102"/>
    </location>
</feature>
<evidence type="ECO:0000256" key="1">
    <source>
        <dbReference type="SAM" id="MobiDB-lite"/>
    </source>
</evidence>
<proteinExistence type="predicted"/>
<dbReference type="Proteomes" id="UP001149074">
    <property type="component" value="Unassembled WGS sequence"/>
</dbReference>
<dbReference type="RefSeq" id="XP_056480153.1">
    <property type="nucleotide sequence ID" value="XM_056612929.1"/>
</dbReference>
<keyword evidence="3" id="KW-1185">Reference proteome</keyword>
<dbReference type="AlphaFoldDB" id="A0A9W9KN97"/>
<dbReference type="EMBL" id="JAPQKI010000001">
    <property type="protein sequence ID" value="KAJ5112380.1"/>
    <property type="molecule type" value="Genomic_DNA"/>
</dbReference>
<dbReference type="GeneID" id="81351908"/>
<feature type="compositionally biased region" description="Basic and acidic residues" evidence="1">
    <location>
        <begin position="93"/>
        <end position="102"/>
    </location>
</feature>
<reference evidence="2" key="1">
    <citation type="submission" date="2022-11" db="EMBL/GenBank/DDBJ databases">
        <authorList>
            <person name="Petersen C."/>
        </authorList>
    </citation>
    <scope>NUCLEOTIDE SEQUENCE</scope>
    <source>
        <strain evidence="2">IBT 30761</strain>
    </source>
</reference>